<dbReference type="SMART" id="SM00333">
    <property type="entry name" value="TUDOR"/>
    <property type="match status" value="1"/>
</dbReference>
<feature type="compositionally biased region" description="Basic and acidic residues" evidence="14">
    <location>
        <begin position="326"/>
        <end position="346"/>
    </location>
</feature>
<dbReference type="GO" id="GO:0006397">
    <property type="term" value="P:mRNA processing"/>
    <property type="evidence" value="ECO:0007669"/>
    <property type="project" value="UniProtKB-KW"/>
</dbReference>
<proteinExistence type="inferred from homology"/>
<keyword evidence="9" id="KW-0539">Nucleus</keyword>
<feature type="domain" description="UBA" evidence="15">
    <location>
        <begin position="243"/>
        <end position="283"/>
    </location>
</feature>
<evidence type="ECO:0000256" key="8">
    <source>
        <dbReference type="ARBA" id="ARBA00023187"/>
    </source>
</evidence>
<dbReference type="InterPro" id="IPR002999">
    <property type="entry name" value="Tudor"/>
</dbReference>
<dbReference type="Pfam" id="PF08585">
    <property type="entry name" value="RMI1_N_C"/>
    <property type="match status" value="1"/>
</dbReference>
<dbReference type="OrthoDB" id="434939at2759"/>
<feature type="region of interest" description="Disordered" evidence="14">
    <location>
        <begin position="278"/>
        <end position="452"/>
    </location>
</feature>
<feature type="compositionally biased region" description="Basic and acidic residues" evidence="14">
    <location>
        <begin position="384"/>
        <end position="393"/>
    </location>
</feature>
<dbReference type="EMBL" id="OV725077">
    <property type="protein sequence ID" value="CAH1391535.1"/>
    <property type="molecule type" value="Genomic_DNA"/>
</dbReference>
<dbReference type="AlphaFoldDB" id="A0A9P0E642"/>
<evidence type="ECO:0000256" key="12">
    <source>
        <dbReference type="ARBA" id="ARBA00041083"/>
    </source>
</evidence>
<comment type="function">
    <text evidence="11">Involved in spliceosome assembly.</text>
</comment>
<evidence type="ECO:0000313" key="17">
    <source>
        <dbReference type="EMBL" id="CAH1391535.1"/>
    </source>
</evidence>
<evidence type="ECO:0000256" key="14">
    <source>
        <dbReference type="SAM" id="MobiDB-lite"/>
    </source>
</evidence>
<evidence type="ECO:0000256" key="10">
    <source>
        <dbReference type="ARBA" id="ARBA00035105"/>
    </source>
</evidence>
<evidence type="ECO:0000256" key="5">
    <source>
        <dbReference type="ARBA" id="ARBA00022664"/>
    </source>
</evidence>
<evidence type="ECO:0000256" key="9">
    <source>
        <dbReference type="ARBA" id="ARBA00023242"/>
    </source>
</evidence>
<protein>
    <recommendedName>
        <fullName evidence="12">Survival of motor neuron-related-splicing factor 30</fullName>
    </recommendedName>
    <alternativeName>
        <fullName evidence="13">Survival motor neuron domain-containing protein 1</fullName>
    </alternativeName>
    <alternativeName>
        <fullName evidence="4">Tudor domain-containing protein 3</fullName>
    </alternativeName>
</protein>
<dbReference type="PANTHER" id="PTHR13681">
    <property type="entry name" value="SURVIVAL OF MOTOR NEURON-RELATED-SPLICING FACTOR 30-RELATED"/>
    <property type="match status" value="1"/>
</dbReference>
<dbReference type="InterPro" id="IPR010304">
    <property type="entry name" value="SMN_Tudor"/>
</dbReference>
<evidence type="ECO:0000259" key="15">
    <source>
        <dbReference type="PROSITE" id="PS50030"/>
    </source>
</evidence>
<dbReference type="InterPro" id="IPR015940">
    <property type="entry name" value="UBA"/>
</dbReference>
<keyword evidence="7" id="KW-0156">Chromatin regulator</keyword>
<dbReference type="GO" id="GO:0015030">
    <property type="term" value="C:Cajal body"/>
    <property type="evidence" value="ECO:0007669"/>
    <property type="project" value="UniProtKB-SubCell"/>
</dbReference>
<dbReference type="GO" id="GO:0003723">
    <property type="term" value="F:RNA binding"/>
    <property type="evidence" value="ECO:0007669"/>
    <property type="project" value="InterPro"/>
</dbReference>
<keyword evidence="6" id="KW-0747">Spliceosome</keyword>
<dbReference type="Gene3D" id="2.30.30.140">
    <property type="match status" value="1"/>
</dbReference>
<evidence type="ECO:0000256" key="11">
    <source>
        <dbReference type="ARBA" id="ARBA00037618"/>
    </source>
</evidence>
<dbReference type="GO" id="GO:0006325">
    <property type="term" value="P:chromatin organization"/>
    <property type="evidence" value="ECO:0007669"/>
    <property type="project" value="UniProtKB-KW"/>
</dbReference>
<feature type="compositionally biased region" description="Basic and acidic residues" evidence="14">
    <location>
        <begin position="286"/>
        <end position="313"/>
    </location>
</feature>
<evidence type="ECO:0000256" key="4">
    <source>
        <dbReference type="ARBA" id="ARBA00013421"/>
    </source>
</evidence>
<dbReference type="PROSITE" id="PS50304">
    <property type="entry name" value="TUDOR"/>
    <property type="match status" value="1"/>
</dbReference>
<feature type="compositionally biased region" description="Basic and acidic residues" evidence="14">
    <location>
        <begin position="412"/>
        <end position="426"/>
    </location>
</feature>
<feature type="compositionally biased region" description="Polar residues" evidence="14">
    <location>
        <begin position="350"/>
        <end position="360"/>
    </location>
</feature>
<dbReference type="SUPFAM" id="SSF46934">
    <property type="entry name" value="UBA-like"/>
    <property type="match status" value="1"/>
</dbReference>
<comment type="function">
    <text evidence="10">Scaffolding protein that specifically recognizes and binds dimethylarginine-containing proteins. Plays a role in the regulation of translation of target mRNAs by binding Arg/Gly-rich motifs (GAR) in dimethylarginine-containing proteins. In nucleus, acts as a coactivator: recognizes and binds asymmetric dimethylation on the core histone tails associated with transcriptional activation (H3R17me2a and H4R3me2a) and recruits proteins at these arginine-methylated loci. In cytoplasm, acts as an antiviral factor that participates in the assembly of stress granules together with G3BP1.</text>
</comment>
<dbReference type="Proteomes" id="UP001152798">
    <property type="component" value="Chromosome 1"/>
</dbReference>
<comment type="similarity">
    <text evidence="3">Belongs to the SMN family.</text>
</comment>
<keyword evidence="8" id="KW-0508">mRNA splicing</keyword>
<feature type="compositionally biased region" description="Polar residues" evidence="14">
    <location>
        <begin position="394"/>
        <end position="411"/>
    </location>
</feature>
<dbReference type="InterPro" id="IPR009060">
    <property type="entry name" value="UBA-like_sf"/>
</dbReference>
<keyword evidence="5" id="KW-0507">mRNA processing</keyword>
<dbReference type="PROSITE" id="PS50030">
    <property type="entry name" value="UBA"/>
    <property type="match status" value="1"/>
</dbReference>
<keyword evidence="18" id="KW-1185">Reference proteome</keyword>
<evidence type="ECO:0000259" key="16">
    <source>
        <dbReference type="PROSITE" id="PS50304"/>
    </source>
</evidence>
<evidence type="ECO:0000256" key="3">
    <source>
        <dbReference type="ARBA" id="ARBA00005371"/>
    </source>
</evidence>
<evidence type="ECO:0000313" key="18">
    <source>
        <dbReference type="Proteomes" id="UP001152798"/>
    </source>
</evidence>
<dbReference type="GO" id="GO:0008380">
    <property type="term" value="P:RNA splicing"/>
    <property type="evidence" value="ECO:0007669"/>
    <property type="project" value="UniProtKB-KW"/>
</dbReference>
<dbReference type="GO" id="GO:0005737">
    <property type="term" value="C:cytoplasm"/>
    <property type="evidence" value="ECO:0007669"/>
    <property type="project" value="InterPro"/>
</dbReference>
<evidence type="ECO:0000256" key="6">
    <source>
        <dbReference type="ARBA" id="ARBA00022728"/>
    </source>
</evidence>
<dbReference type="Gene3D" id="2.40.50.770">
    <property type="entry name" value="RecQ-mediated genome instability protein Rmi1, C-terminal domain"/>
    <property type="match status" value="1"/>
</dbReference>
<dbReference type="SMART" id="SM00165">
    <property type="entry name" value="UBA"/>
    <property type="match status" value="1"/>
</dbReference>
<evidence type="ECO:0000256" key="1">
    <source>
        <dbReference type="ARBA" id="ARBA00004324"/>
    </source>
</evidence>
<dbReference type="InterPro" id="IPR042470">
    <property type="entry name" value="RMI1_N_C_sf"/>
</dbReference>
<evidence type="ECO:0000256" key="7">
    <source>
        <dbReference type="ARBA" id="ARBA00022853"/>
    </source>
</evidence>
<evidence type="ECO:0000256" key="2">
    <source>
        <dbReference type="ARBA" id="ARBA00004408"/>
    </source>
</evidence>
<reference evidence="17" key="1">
    <citation type="submission" date="2022-01" db="EMBL/GenBank/DDBJ databases">
        <authorList>
            <person name="King R."/>
        </authorList>
    </citation>
    <scope>NUCLEOTIDE SEQUENCE</scope>
</reference>
<feature type="domain" description="Tudor" evidence="16">
    <location>
        <begin position="532"/>
        <end position="590"/>
    </location>
</feature>
<dbReference type="InterPro" id="IPR013894">
    <property type="entry name" value="RMI1_OB"/>
</dbReference>
<feature type="region of interest" description="Disordered" evidence="14">
    <location>
        <begin position="599"/>
        <end position="652"/>
    </location>
</feature>
<evidence type="ECO:0000256" key="13">
    <source>
        <dbReference type="ARBA" id="ARBA00042567"/>
    </source>
</evidence>
<sequence length="652" mass="73577">MDITEQLSEEGWKLSPEGYNVITEDGKITDLAVIKKKALDIDLRELGGCAFPPEMNKGKYESVTGNMVVQIQKIRNISEPKANEESKHAPRMFKLILTDGTQSCSALEMSPLVDINFNTPPGTKLKLKGEMVISHGLLLLHTENVEVLGGRVIVLVEKWLTNKNLAKQARGRVGAEGGPPPWIPFGEKLAPSNIADKNFKSLDDGSKDGRDNEEFEAQRRDAIAEAGKAAGCTKKVFGGGTKPLLDRNIQAIMSQGFTIQEAEAALKQSKNNIDRALRNLQRKSGKGPDDKEKTEKEPGRERGRRKGNDEESGPKPSGRVSLFSFLEDKLPSLPEKDKSKEKEWEAPKQNYETNNKSKSYPGQEKNRNRGDRGPQNNFIIGNGIDKKKDERQSRWQNQTQNQKPPRFQNQNRRSESNNDPFDHFANRNDQQPGRQNDNYFGSKASPPQYNGYRNNYKMDSIGYNLNSGGDYRSQNSNYFKPAGMPDIPEFPYKDSAFIPPLLPPSSNQFMNSSKNNVNHNTTQKPESAGKYRWKVGDKCMAKYWEDNVYYNAEVTGISKKTCVVRFLEYGNFEEVLQDDCLPITEEPLENINLQNNDHQGFNNSNRNNHFSGSIEFRRGGTRPYIKPESAAGRKQRYSQPVYVPPASRREAK</sequence>
<name>A0A9P0E642_NEZVI</name>
<feature type="compositionally biased region" description="Polar residues" evidence="14">
    <location>
        <begin position="599"/>
        <end position="611"/>
    </location>
</feature>
<dbReference type="GO" id="GO:0016607">
    <property type="term" value="C:nuclear speck"/>
    <property type="evidence" value="ECO:0007669"/>
    <property type="project" value="UniProtKB-SubCell"/>
</dbReference>
<feature type="compositionally biased region" description="Polar residues" evidence="14">
    <location>
        <begin position="427"/>
        <end position="452"/>
    </location>
</feature>
<organism evidence="17 18">
    <name type="scientific">Nezara viridula</name>
    <name type="common">Southern green stink bug</name>
    <name type="synonym">Cimex viridulus</name>
    <dbReference type="NCBI Taxonomy" id="85310"/>
    <lineage>
        <taxon>Eukaryota</taxon>
        <taxon>Metazoa</taxon>
        <taxon>Ecdysozoa</taxon>
        <taxon>Arthropoda</taxon>
        <taxon>Hexapoda</taxon>
        <taxon>Insecta</taxon>
        <taxon>Pterygota</taxon>
        <taxon>Neoptera</taxon>
        <taxon>Paraneoptera</taxon>
        <taxon>Hemiptera</taxon>
        <taxon>Heteroptera</taxon>
        <taxon>Panheteroptera</taxon>
        <taxon>Pentatomomorpha</taxon>
        <taxon>Pentatomoidea</taxon>
        <taxon>Pentatomidae</taxon>
        <taxon>Pentatominae</taxon>
        <taxon>Nezara</taxon>
    </lineage>
</organism>
<accession>A0A9P0E642</accession>
<dbReference type="PANTHER" id="PTHR13681:SF24">
    <property type="entry name" value="TUDOR DOMAIN-CONTAINING PROTEIN 3"/>
    <property type="match status" value="1"/>
</dbReference>
<comment type="subcellular location">
    <subcellularLocation>
        <location evidence="1">Nucleus speckle</location>
    </subcellularLocation>
    <subcellularLocation>
        <location evidence="2">Nucleus</location>
        <location evidence="2">Cajal body</location>
    </subcellularLocation>
</comment>
<gene>
    <name evidence="17" type="ORF">NEZAVI_LOCUS2541</name>
</gene>
<dbReference type="SMART" id="SM01161">
    <property type="entry name" value="DUF1767"/>
    <property type="match status" value="1"/>
</dbReference>
<dbReference type="SUPFAM" id="SSF63748">
    <property type="entry name" value="Tudor/PWWP/MBT"/>
    <property type="match status" value="1"/>
</dbReference>
<dbReference type="Gene3D" id="1.10.8.10">
    <property type="entry name" value="DNA helicase RuvA subunit, C-terminal domain"/>
    <property type="match status" value="1"/>
</dbReference>
<dbReference type="GO" id="GO:0005681">
    <property type="term" value="C:spliceosomal complex"/>
    <property type="evidence" value="ECO:0007669"/>
    <property type="project" value="UniProtKB-KW"/>
</dbReference>
<dbReference type="Pfam" id="PF06003">
    <property type="entry name" value="SMN_Tudor"/>
    <property type="match status" value="1"/>
</dbReference>